<feature type="domain" description="RRM" evidence="3">
    <location>
        <begin position="3"/>
        <end position="81"/>
    </location>
</feature>
<accession>A0A0K8P5S1</accession>
<dbReference type="PROSITE" id="PS50102">
    <property type="entry name" value="RRM"/>
    <property type="match status" value="1"/>
</dbReference>
<evidence type="ECO:0000256" key="2">
    <source>
        <dbReference type="SAM" id="MobiDB-lite"/>
    </source>
</evidence>
<gene>
    <name evidence="4" type="ORF">ISF6_3799</name>
</gene>
<dbReference type="OrthoDB" id="9798855at2"/>
<dbReference type="AlphaFoldDB" id="A0A0K8P5S1"/>
<dbReference type="InterPro" id="IPR000504">
    <property type="entry name" value="RRM_dom"/>
</dbReference>
<dbReference type="PANTHER" id="PTHR48027">
    <property type="entry name" value="HETEROGENEOUS NUCLEAR RIBONUCLEOPROTEIN 87F-RELATED"/>
    <property type="match status" value="1"/>
</dbReference>
<organism evidence="4 5">
    <name type="scientific">Piscinibacter sakaiensis</name>
    <name type="common">Ideonella sakaiensis</name>
    <dbReference type="NCBI Taxonomy" id="1547922"/>
    <lineage>
        <taxon>Bacteria</taxon>
        <taxon>Pseudomonadati</taxon>
        <taxon>Pseudomonadota</taxon>
        <taxon>Betaproteobacteria</taxon>
        <taxon>Burkholderiales</taxon>
        <taxon>Sphaerotilaceae</taxon>
        <taxon>Piscinibacter</taxon>
    </lineage>
</organism>
<protein>
    <submittedName>
        <fullName evidence="4">RNA-binding protein</fullName>
    </submittedName>
</protein>
<dbReference type="InterPro" id="IPR035979">
    <property type="entry name" value="RBD_domain_sf"/>
</dbReference>
<dbReference type="Pfam" id="PF00076">
    <property type="entry name" value="RRM_1"/>
    <property type="match status" value="1"/>
</dbReference>
<sequence length="168" mass="15503">MGNKLYVGNLAYSVRDDGLHQAFSQFGTVTSAKVMMDRETGRSKGFGFVEMGSDAEAQAAINGMNGQMVDGRAVVVNEARPREDRPGGFGGRGGGGGGYGGGGGGYGGGGRSGGGGYGGGGGGYGGGGGGGGYGGGGGRSGGGGYGGGGGRSGGGGGYGGGGGGRGGY</sequence>
<dbReference type="EMBL" id="BBYR01000059">
    <property type="protein sequence ID" value="GAP37854.1"/>
    <property type="molecule type" value="Genomic_DNA"/>
</dbReference>
<reference evidence="4 5" key="2">
    <citation type="journal article" date="2016" name="Science">
        <title>A bacterium that degrades and assimilates poly(ethylene terephthalate).</title>
        <authorList>
            <person name="Yoshida S."/>
            <person name="Hiraga K."/>
            <person name="Takehana T."/>
            <person name="Taniguchi I."/>
            <person name="Yamaji H."/>
            <person name="Maeda Y."/>
            <person name="Toyohara K."/>
            <person name="Miyamoto K."/>
            <person name="Kimura Y."/>
            <person name="Oda K."/>
        </authorList>
    </citation>
    <scope>NUCLEOTIDE SEQUENCE [LARGE SCALE GENOMIC DNA]</scope>
    <source>
        <strain evidence="5">NBRC 110686 / TISTR 2288 / 201-F6</strain>
    </source>
</reference>
<evidence type="ECO:0000313" key="5">
    <source>
        <dbReference type="Proteomes" id="UP000037660"/>
    </source>
</evidence>
<dbReference type="CDD" id="cd21608">
    <property type="entry name" value="RRM2_NsCP33_like"/>
    <property type="match status" value="1"/>
</dbReference>
<name>A0A0K8P5S1_PISS1</name>
<dbReference type="Proteomes" id="UP000037660">
    <property type="component" value="Unassembled WGS sequence"/>
</dbReference>
<reference evidence="5" key="1">
    <citation type="submission" date="2015-07" db="EMBL/GenBank/DDBJ databases">
        <title>Discovery of a poly(ethylene terephthalate assimilation.</title>
        <authorList>
            <person name="Yoshida S."/>
            <person name="Hiraga K."/>
            <person name="Takehana T."/>
            <person name="Taniguchi I."/>
            <person name="Yamaji H."/>
            <person name="Maeda Y."/>
            <person name="Toyohara K."/>
            <person name="Miyamoto K."/>
            <person name="Kimura Y."/>
            <person name="Oda K."/>
        </authorList>
    </citation>
    <scope>NUCLEOTIDE SEQUENCE [LARGE SCALE GENOMIC DNA]</scope>
    <source>
        <strain evidence="5">NBRC 110686 / TISTR 2288 / 201-F6</strain>
    </source>
</reference>
<evidence type="ECO:0000313" key="4">
    <source>
        <dbReference type="EMBL" id="GAP37854.1"/>
    </source>
</evidence>
<dbReference type="InterPro" id="IPR048289">
    <property type="entry name" value="RRM2_NsCP33-like"/>
</dbReference>
<dbReference type="SUPFAM" id="SSF54928">
    <property type="entry name" value="RNA-binding domain, RBD"/>
    <property type="match status" value="1"/>
</dbReference>
<comment type="caution">
    <text evidence="4">The sequence shown here is derived from an EMBL/GenBank/DDBJ whole genome shotgun (WGS) entry which is preliminary data.</text>
</comment>
<dbReference type="RefSeq" id="WP_054021759.1">
    <property type="nucleotide sequence ID" value="NZ_BBYR01000059.1"/>
</dbReference>
<dbReference type="Gene3D" id="3.30.70.330">
    <property type="match status" value="1"/>
</dbReference>
<keyword evidence="1" id="KW-0694">RNA-binding</keyword>
<dbReference type="GO" id="GO:0003723">
    <property type="term" value="F:RNA binding"/>
    <property type="evidence" value="ECO:0007669"/>
    <property type="project" value="UniProtKB-KW"/>
</dbReference>
<dbReference type="STRING" id="1547922.ISF6_3799"/>
<feature type="region of interest" description="Disordered" evidence="2">
    <location>
        <begin position="128"/>
        <end position="168"/>
    </location>
</feature>
<evidence type="ECO:0000259" key="3">
    <source>
        <dbReference type="PROSITE" id="PS50102"/>
    </source>
</evidence>
<proteinExistence type="predicted"/>
<dbReference type="InterPro" id="IPR052462">
    <property type="entry name" value="SLIRP/GR-RBP-like"/>
</dbReference>
<evidence type="ECO:0000256" key="1">
    <source>
        <dbReference type="ARBA" id="ARBA00022884"/>
    </source>
</evidence>
<keyword evidence="5" id="KW-1185">Reference proteome</keyword>
<dbReference type="InterPro" id="IPR012677">
    <property type="entry name" value="Nucleotide-bd_a/b_plait_sf"/>
</dbReference>
<dbReference type="SMART" id="SM00360">
    <property type="entry name" value="RRM"/>
    <property type="match status" value="1"/>
</dbReference>